<evidence type="ECO:0000256" key="1">
    <source>
        <dbReference type="SAM" id="MobiDB-lite"/>
    </source>
</evidence>
<reference evidence="3 4" key="1">
    <citation type="submission" date="2019-12" db="EMBL/GenBank/DDBJ databases">
        <title>Chromosome-level assembly of the Caenorhabditis remanei genome.</title>
        <authorList>
            <person name="Teterina A.A."/>
            <person name="Willis J.H."/>
            <person name="Phillips P.C."/>
        </authorList>
    </citation>
    <scope>NUCLEOTIDE SEQUENCE [LARGE SCALE GENOMIC DNA]</scope>
    <source>
        <strain evidence="3 4">PX506</strain>
        <tissue evidence="3">Whole organism</tissue>
    </source>
</reference>
<feature type="compositionally biased region" description="Low complexity" evidence="1">
    <location>
        <begin position="122"/>
        <end position="149"/>
    </location>
</feature>
<dbReference type="EMBL" id="WUAV01000004">
    <property type="protein sequence ID" value="KAF1758927.1"/>
    <property type="molecule type" value="Genomic_DNA"/>
</dbReference>
<evidence type="ECO:0000313" key="4">
    <source>
        <dbReference type="Proteomes" id="UP000483820"/>
    </source>
</evidence>
<feature type="region of interest" description="Disordered" evidence="1">
    <location>
        <begin position="104"/>
        <end position="161"/>
    </location>
</feature>
<comment type="caution">
    <text evidence="3">The sequence shown here is derived from an EMBL/GenBank/DDBJ whole genome shotgun (WGS) entry which is preliminary data.</text>
</comment>
<feature type="transmembrane region" description="Helical" evidence="2">
    <location>
        <begin position="65"/>
        <end position="88"/>
    </location>
</feature>
<feature type="compositionally biased region" description="Basic and acidic residues" evidence="1">
    <location>
        <begin position="223"/>
        <end position="259"/>
    </location>
</feature>
<keyword evidence="2" id="KW-0812">Transmembrane</keyword>
<name>A0A6A5GUS7_CAERE</name>
<feature type="region of interest" description="Disordered" evidence="1">
    <location>
        <begin position="223"/>
        <end position="267"/>
    </location>
</feature>
<protein>
    <submittedName>
        <fullName evidence="3">Uncharacterized protein</fullName>
    </submittedName>
</protein>
<dbReference type="CTD" id="9807849"/>
<dbReference type="AlphaFoldDB" id="A0A6A5GUS7"/>
<organism evidence="3 4">
    <name type="scientific">Caenorhabditis remanei</name>
    <name type="common">Caenorhabditis vulgaris</name>
    <dbReference type="NCBI Taxonomy" id="31234"/>
    <lineage>
        <taxon>Eukaryota</taxon>
        <taxon>Metazoa</taxon>
        <taxon>Ecdysozoa</taxon>
        <taxon>Nematoda</taxon>
        <taxon>Chromadorea</taxon>
        <taxon>Rhabditida</taxon>
        <taxon>Rhabditina</taxon>
        <taxon>Rhabditomorpha</taxon>
        <taxon>Rhabditoidea</taxon>
        <taxon>Rhabditidae</taxon>
        <taxon>Peloderinae</taxon>
        <taxon>Caenorhabditis</taxon>
    </lineage>
</organism>
<keyword evidence="2" id="KW-1133">Transmembrane helix</keyword>
<accession>A0A6A5GUS7</accession>
<dbReference type="KEGG" id="crq:GCK72_015387"/>
<dbReference type="Proteomes" id="UP000483820">
    <property type="component" value="Chromosome IV"/>
</dbReference>
<keyword evidence="2" id="KW-0472">Membrane</keyword>
<evidence type="ECO:0000256" key="2">
    <source>
        <dbReference type="SAM" id="Phobius"/>
    </source>
</evidence>
<feature type="transmembrane region" description="Helical" evidence="2">
    <location>
        <begin position="175"/>
        <end position="202"/>
    </location>
</feature>
<sequence length="267" mass="29957">MIKLKKSQKFAETYSERLRDDLFNFFATVAVEIQVENIKIQEQAMAIKPQSAAVVAVTEAASSRLFTALLITIGVILLLCVLIVFPVICCLKKRGAFSSEHVHDDDVELPDEGDDEQRSPRRPAAVSPARAFSPARHPSASPVAKSPKSPIRRGISMRPPGTPTRNGITFLGLELSILIGISFVAIISCCLAISVYSVNMIVQDILLDKKKQKLVEKYKDAEDLEKEKEKKLEEEEDKKQEELEKKAEEKREKDEEDRLKRRGMPPV</sequence>
<gene>
    <name evidence="3" type="ORF">GCK72_015387</name>
</gene>
<dbReference type="RefSeq" id="XP_053585605.1">
    <property type="nucleotide sequence ID" value="XM_053730833.1"/>
</dbReference>
<proteinExistence type="predicted"/>
<dbReference type="GeneID" id="9807849"/>
<feature type="compositionally biased region" description="Acidic residues" evidence="1">
    <location>
        <begin position="105"/>
        <end position="115"/>
    </location>
</feature>
<evidence type="ECO:0000313" key="3">
    <source>
        <dbReference type="EMBL" id="KAF1758927.1"/>
    </source>
</evidence>